<dbReference type="STRING" id="1122198.SAMN02745729_10325"/>
<name>A0A1H4AQN0_9GAMM</name>
<dbReference type="OrthoDB" id="9807948at2"/>
<dbReference type="EMBL" id="FNRJ01000003">
    <property type="protein sequence ID" value="SEA38004.1"/>
    <property type="molecule type" value="Genomic_DNA"/>
</dbReference>
<dbReference type="InterPro" id="IPR019494">
    <property type="entry name" value="FIST_C"/>
</dbReference>
<evidence type="ECO:0000313" key="5">
    <source>
        <dbReference type="Proteomes" id="UP000242469"/>
    </source>
</evidence>
<dbReference type="AlphaFoldDB" id="A0A1H4AQN0"/>
<dbReference type="RefSeq" id="WP_091823913.1">
    <property type="nucleotide sequence ID" value="NZ_FNRJ01000003.1"/>
</dbReference>
<reference evidence="5" key="1">
    <citation type="submission" date="2016-10" db="EMBL/GenBank/DDBJ databases">
        <authorList>
            <person name="Varghese N."/>
            <person name="Submissions S."/>
        </authorList>
    </citation>
    <scope>NUCLEOTIDE SEQUENCE [LARGE SCALE GENOMIC DNA]</scope>
    <source>
        <strain evidence="5">DSM 11526</strain>
    </source>
</reference>
<organism evidence="4 5">
    <name type="scientific">Marinobacterium iners DSM 11526</name>
    <dbReference type="NCBI Taxonomy" id="1122198"/>
    <lineage>
        <taxon>Bacteria</taxon>
        <taxon>Pseudomonadati</taxon>
        <taxon>Pseudomonadota</taxon>
        <taxon>Gammaproteobacteria</taxon>
        <taxon>Oceanospirillales</taxon>
        <taxon>Oceanospirillaceae</taxon>
        <taxon>Marinobacterium</taxon>
    </lineage>
</organism>
<evidence type="ECO:0000259" key="3">
    <source>
        <dbReference type="SMART" id="SM01204"/>
    </source>
</evidence>
<dbReference type="PANTHER" id="PTHR40252">
    <property type="entry name" value="BLR0328 PROTEIN"/>
    <property type="match status" value="1"/>
</dbReference>
<dbReference type="NCBIfam" id="NF041558">
    <property type="entry name" value="NosP"/>
    <property type="match status" value="1"/>
</dbReference>
<dbReference type="SMART" id="SM01204">
    <property type="entry name" value="FIST_C"/>
    <property type="match status" value="1"/>
</dbReference>
<dbReference type="InterPro" id="IPR013702">
    <property type="entry name" value="FIST_domain_N"/>
</dbReference>
<keyword evidence="5" id="KW-1185">Reference proteome</keyword>
<gene>
    <name evidence="4" type="ORF">SAMN02745729_10325</name>
</gene>
<dbReference type="SMART" id="SM00897">
    <property type="entry name" value="FIST"/>
    <property type="match status" value="1"/>
</dbReference>
<dbReference type="Pfam" id="PF08495">
    <property type="entry name" value="FIST"/>
    <property type="match status" value="1"/>
</dbReference>
<sequence>MNAPVLHSPVRSAMSSARDPETASRELATALDHPELGFVLFFCSAEYDLNALAHSLNDAFGEVQLAGCTTAGELTPRGYDQGTITAIGFDRHLFAVEVGLIEELEKFSLTDAQSEVERLIGRCRERQVAPIKGHTFALTLLDGLSSQEELVLLTLDSALGSIPNFGGSAGDDIHLTGTHVFAGGEFRTRAAVVVMINTPLDFEVFSTHHMHSLEQKLIVTRADAASRTVYELNAEPAALEYARLLGLNPEQLDFKTFALNPLAVRIGQEYYVRSIQKVNPDLSLTFYCAVENGIVLTAMQPGEMLQDLSLRLEQIESTLGEPLITIGCDCFLRRLEAEYTGQAQKTSELLTRHQVIGFNTYGEQFDGMHINQTFTGVVIGRAQHGY</sequence>
<evidence type="ECO:0000313" key="4">
    <source>
        <dbReference type="EMBL" id="SEA38004.1"/>
    </source>
</evidence>
<accession>A0A1H4AQN0</accession>
<feature type="domain" description="FIST" evidence="2">
    <location>
        <begin position="35"/>
        <end position="236"/>
    </location>
</feature>
<protein>
    <submittedName>
        <fullName evidence="4">Uncharacterized conserved protein, contains FIST_N domain</fullName>
    </submittedName>
</protein>
<proteinExistence type="predicted"/>
<dbReference type="Pfam" id="PF10442">
    <property type="entry name" value="FIST_C"/>
    <property type="match status" value="1"/>
</dbReference>
<dbReference type="PANTHER" id="PTHR40252:SF2">
    <property type="entry name" value="BLR0328 PROTEIN"/>
    <property type="match status" value="1"/>
</dbReference>
<feature type="region of interest" description="Disordered" evidence="1">
    <location>
        <begin position="1"/>
        <end position="21"/>
    </location>
</feature>
<evidence type="ECO:0000256" key="1">
    <source>
        <dbReference type="SAM" id="MobiDB-lite"/>
    </source>
</evidence>
<dbReference type="Proteomes" id="UP000242469">
    <property type="component" value="Unassembled WGS sequence"/>
</dbReference>
<evidence type="ECO:0000259" key="2">
    <source>
        <dbReference type="SMART" id="SM00897"/>
    </source>
</evidence>
<feature type="domain" description="FIST C-domain" evidence="3">
    <location>
        <begin position="237"/>
        <end position="367"/>
    </location>
</feature>